<keyword evidence="2" id="KW-1185">Reference proteome</keyword>
<dbReference type="EMBL" id="QZWZ01000023">
    <property type="protein sequence ID" value="RJT33332.1"/>
    <property type="molecule type" value="Genomic_DNA"/>
</dbReference>
<protein>
    <submittedName>
        <fullName evidence="1">Uncharacterized protein</fullName>
    </submittedName>
</protein>
<dbReference type="RefSeq" id="WP_120016997.1">
    <property type="nucleotide sequence ID" value="NZ_QZWZ01000023.1"/>
</dbReference>
<dbReference type="Proteomes" id="UP000272706">
    <property type="component" value="Unassembled WGS sequence"/>
</dbReference>
<name>A0A3A5KCC9_9HYPH</name>
<dbReference type="AlphaFoldDB" id="A0A3A5KCC9"/>
<sequence length="106" mass="11861">MNARNTETDRQRNAAALRIWENEGGASGRDFANRQYGRRVEADRSWTVYHVFSGIPAHEDGVAMTGLSRSDATRSMLSLNQRNAERRRARVAAPPIVPHERVAGQS</sequence>
<evidence type="ECO:0000313" key="2">
    <source>
        <dbReference type="Proteomes" id="UP000272706"/>
    </source>
</evidence>
<reference evidence="1 2" key="1">
    <citation type="submission" date="2018-09" db="EMBL/GenBank/DDBJ databases">
        <title>Mesorhizobium carmichaelinearum sp. nov. isolated from Carmichaelinea spp. root nodules in New Zealand.</title>
        <authorList>
            <person name="De Meyer S.E."/>
        </authorList>
    </citation>
    <scope>NUCLEOTIDE SEQUENCE [LARGE SCALE GENOMIC DNA]</scope>
    <source>
        <strain evidence="1 2">ICMP19557</strain>
    </source>
</reference>
<comment type="caution">
    <text evidence="1">The sequence shown here is derived from an EMBL/GenBank/DDBJ whole genome shotgun (WGS) entry which is preliminary data.</text>
</comment>
<organism evidence="1 2">
    <name type="scientific">Mesorhizobium waimense</name>
    <dbReference type="NCBI Taxonomy" id="1300307"/>
    <lineage>
        <taxon>Bacteria</taxon>
        <taxon>Pseudomonadati</taxon>
        <taxon>Pseudomonadota</taxon>
        <taxon>Alphaproteobacteria</taxon>
        <taxon>Hyphomicrobiales</taxon>
        <taxon>Phyllobacteriaceae</taxon>
        <taxon>Mesorhizobium</taxon>
    </lineage>
</organism>
<gene>
    <name evidence="1" type="ORF">D3227_25300</name>
</gene>
<dbReference type="OrthoDB" id="8096922at2"/>
<accession>A0A3A5KCC9</accession>
<evidence type="ECO:0000313" key="1">
    <source>
        <dbReference type="EMBL" id="RJT33332.1"/>
    </source>
</evidence>
<proteinExistence type="predicted"/>